<accession>A0A540X031</accession>
<evidence type="ECO:0000313" key="2">
    <source>
        <dbReference type="Proteomes" id="UP000315369"/>
    </source>
</evidence>
<dbReference type="AlphaFoldDB" id="A0A540X031"/>
<gene>
    <name evidence="1" type="ORF">FJV41_17915</name>
</gene>
<dbReference type="Pfam" id="PF08309">
    <property type="entry name" value="LVIVD"/>
    <property type="match status" value="3"/>
</dbReference>
<reference evidence="1 2" key="1">
    <citation type="submission" date="2019-06" db="EMBL/GenBank/DDBJ databases">
        <authorList>
            <person name="Livingstone P."/>
            <person name="Whitworth D."/>
        </authorList>
    </citation>
    <scope>NUCLEOTIDE SEQUENCE [LARGE SCALE GENOMIC DNA]</scope>
    <source>
        <strain evidence="1 2">AM401</strain>
    </source>
</reference>
<comment type="caution">
    <text evidence="1">The sequence shown here is derived from an EMBL/GenBank/DDBJ whole genome shotgun (WGS) entry which is preliminary data.</text>
</comment>
<protein>
    <submittedName>
        <fullName evidence="1">Uncharacterized protein</fullName>
    </submittedName>
</protein>
<dbReference type="SUPFAM" id="SSF50998">
    <property type="entry name" value="Quinoprotein alcohol dehydrogenase-like"/>
    <property type="match status" value="1"/>
</dbReference>
<evidence type="ECO:0000313" key="1">
    <source>
        <dbReference type="EMBL" id="TQF14599.1"/>
    </source>
</evidence>
<name>A0A540X031_9BACT</name>
<dbReference type="EMBL" id="VIFM01000064">
    <property type="protein sequence ID" value="TQF14599.1"/>
    <property type="molecule type" value="Genomic_DNA"/>
</dbReference>
<dbReference type="Gene3D" id="2.120.10.80">
    <property type="entry name" value="Kelch-type beta propeller"/>
    <property type="match status" value="1"/>
</dbReference>
<proteinExistence type="predicted"/>
<dbReference type="InterPro" id="IPR013211">
    <property type="entry name" value="LVIVD"/>
</dbReference>
<dbReference type="InterPro" id="IPR015915">
    <property type="entry name" value="Kelch-typ_b-propeller"/>
</dbReference>
<dbReference type="Proteomes" id="UP000315369">
    <property type="component" value="Unassembled WGS sequence"/>
</dbReference>
<dbReference type="OrthoDB" id="5378776at2"/>
<dbReference type="RefSeq" id="WP_141643719.1">
    <property type="nucleotide sequence ID" value="NZ_VIFM01000064.1"/>
</dbReference>
<sequence>MTVPLRLLRAPLAILLLQCLSGCEDSPSPSPPDAGPYVWDGTYTELEERGDWVDRGPLSPCSSSAVYAQEGACDDLSHFDLSQCDAQALSAVPKEGIYLSDGRGERHYEDGGVRISSVPIGFLLREDGGTMYDEPLRLKDTGDGRFSIIGGLTRNDLTVAMVGCKTPAPNIITGCFTYCRRGRLTLKGTFEANRVALSTGEPESSGNLELVAERHVPVGMPADIYVAKGHAYVVSIPNRGQAGGLTVIDVRDPTRPVLTTSISLPEDNSWNGVWAKGDALYVASNDVGPLIYDISNPALPTFVKSLPTGDFGAHTVLVDNDRLYAMVPNTGTHVYDLTEPLNPILRTIISLPEDAELGGPHDAFAYENRLYISNSFGGYSVMDVTNLDNVSRLGRYERFGYDYAHHSAVGTFAGKTIAFEGGEFNASHVRVLDVTEPSRIVKIGEFRMRNVTSMHNLILRGNLLYVAWYHEGLRVLDVSNPTRPRQVAHHHTFRESDPLRGDGIFEGAFGVRIPGDGYVYLVDSSRGLLIFNEL</sequence>
<organism evidence="1 2">
    <name type="scientific">Myxococcus llanfairpwllgwyngyllgogerychwyrndrobwllllantysiliogogogochensis</name>
    <dbReference type="NCBI Taxonomy" id="2590453"/>
    <lineage>
        <taxon>Bacteria</taxon>
        <taxon>Pseudomonadati</taxon>
        <taxon>Myxococcota</taxon>
        <taxon>Myxococcia</taxon>
        <taxon>Myxococcales</taxon>
        <taxon>Cystobacterineae</taxon>
        <taxon>Myxococcaceae</taxon>
        <taxon>Myxococcus</taxon>
    </lineage>
</organism>
<keyword evidence="2" id="KW-1185">Reference proteome</keyword>
<dbReference type="InterPro" id="IPR011047">
    <property type="entry name" value="Quinoprotein_ADH-like_sf"/>
</dbReference>